<evidence type="ECO:0000313" key="3">
    <source>
        <dbReference type="Proteomes" id="UP000801492"/>
    </source>
</evidence>
<dbReference type="Proteomes" id="UP000801492">
    <property type="component" value="Unassembled WGS sequence"/>
</dbReference>
<proteinExistence type="predicted"/>
<sequence>MVKNCVAYGCRNVCKLNQGIQYQRHAVPSIFNLPSYQDNPNPKRRKLERDLEPREPIEEVQLIENSPSGTPLSVDIST</sequence>
<evidence type="ECO:0000313" key="2">
    <source>
        <dbReference type="EMBL" id="KAF2899997.1"/>
    </source>
</evidence>
<reference evidence="2" key="1">
    <citation type="submission" date="2019-08" db="EMBL/GenBank/DDBJ databases">
        <title>The genome of the North American firefly Photinus pyralis.</title>
        <authorList>
            <consortium name="Photinus pyralis genome working group"/>
            <person name="Fallon T.R."/>
            <person name="Sander Lower S.E."/>
            <person name="Weng J.-K."/>
        </authorList>
    </citation>
    <scope>NUCLEOTIDE SEQUENCE</scope>
    <source>
        <strain evidence="2">TRF0915ILg1</strain>
        <tissue evidence="2">Whole body</tissue>
    </source>
</reference>
<protein>
    <submittedName>
        <fullName evidence="2">Uncharacterized protein</fullName>
    </submittedName>
</protein>
<feature type="region of interest" description="Disordered" evidence="1">
    <location>
        <begin position="31"/>
        <end position="50"/>
    </location>
</feature>
<accession>A0A8K0GFM4</accession>
<organism evidence="2 3">
    <name type="scientific">Ignelater luminosus</name>
    <name type="common">Cucubano</name>
    <name type="synonym">Pyrophorus luminosus</name>
    <dbReference type="NCBI Taxonomy" id="2038154"/>
    <lineage>
        <taxon>Eukaryota</taxon>
        <taxon>Metazoa</taxon>
        <taxon>Ecdysozoa</taxon>
        <taxon>Arthropoda</taxon>
        <taxon>Hexapoda</taxon>
        <taxon>Insecta</taxon>
        <taxon>Pterygota</taxon>
        <taxon>Neoptera</taxon>
        <taxon>Endopterygota</taxon>
        <taxon>Coleoptera</taxon>
        <taxon>Polyphaga</taxon>
        <taxon>Elateriformia</taxon>
        <taxon>Elateroidea</taxon>
        <taxon>Elateridae</taxon>
        <taxon>Agrypninae</taxon>
        <taxon>Pyrophorini</taxon>
        <taxon>Ignelater</taxon>
    </lineage>
</organism>
<comment type="caution">
    <text evidence="2">The sequence shown here is derived from an EMBL/GenBank/DDBJ whole genome shotgun (WGS) entry which is preliminary data.</text>
</comment>
<name>A0A8K0GFM4_IGNLU</name>
<dbReference type="AlphaFoldDB" id="A0A8K0GFM4"/>
<gene>
    <name evidence="2" type="ORF">ILUMI_06190</name>
</gene>
<evidence type="ECO:0000256" key="1">
    <source>
        <dbReference type="SAM" id="MobiDB-lite"/>
    </source>
</evidence>
<dbReference type="EMBL" id="VTPC01002468">
    <property type="protein sequence ID" value="KAF2899997.1"/>
    <property type="molecule type" value="Genomic_DNA"/>
</dbReference>
<keyword evidence="3" id="KW-1185">Reference proteome</keyword>